<reference evidence="1" key="1">
    <citation type="submission" date="2020-03" db="EMBL/GenBank/DDBJ databases">
        <authorList>
            <person name="Weist P."/>
        </authorList>
    </citation>
    <scope>NUCLEOTIDE SEQUENCE</scope>
</reference>
<organism evidence="1 2">
    <name type="scientific">Pleuronectes platessa</name>
    <name type="common">European plaice</name>
    <dbReference type="NCBI Taxonomy" id="8262"/>
    <lineage>
        <taxon>Eukaryota</taxon>
        <taxon>Metazoa</taxon>
        <taxon>Chordata</taxon>
        <taxon>Craniata</taxon>
        <taxon>Vertebrata</taxon>
        <taxon>Euteleostomi</taxon>
        <taxon>Actinopterygii</taxon>
        <taxon>Neopterygii</taxon>
        <taxon>Teleostei</taxon>
        <taxon>Neoteleostei</taxon>
        <taxon>Acanthomorphata</taxon>
        <taxon>Carangaria</taxon>
        <taxon>Pleuronectiformes</taxon>
        <taxon>Pleuronectoidei</taxon>
        <taxon>Pleuronectidae</taxon>
        <taxon>Pleuronectes</taxon>
    </lineage>
</organism>
<name>A0A9N7VPH6_PLEPL</name>
<sequence>MIDRPVNRVISELRGVVGGCGRVLLEKAQLISVPDTDTRCQRRLIRAALQRENKQSNTKHPAAEHGPPARRQICLWGLHVATAQADPSGSRVVFGCVFPIDYLAGRDETGGKGWESGSGRTCAVEVFSALAGCGQLDHRFEFLLTARLKFQPLKIEVPSPQPRLGSGRLCVKRIDFPTNENRTSPSRVCDRKGLQRWWWWWWRWSRGGKGSVVGQVWRGGPGQESDPAVEAYLSMPTAPEVVVVQGLDEKYLLVTQVVHSRCIVGSLEEYMPSFLWLQIDHRGLGCGDLAVQQRLGQGFTVRALYAASHMS</sequence>
<comment type="caution">
    <text evidence="1">The sequence shown here is derived from an EMBL/GenBank/DDBJ whole genome shotgun (WGS) entry which is preliminary data.</text>
</comment>
<dbReference type="EMBL" id="CADEAL010004312">
    <property type="protein sequence ID" value="CAB1456802.1"/>
    <property type="molecule type" value="Genomic_DNA"/>
</dbReference>
<evidence type="ECO:0000313" key="1">
    <source>
        <dbReference type="EMBL" id="CAB1456802.1"/>
    </source>
</evidence>
<gene>
    <name evidence="1" type="ORF">PLEPLA_LOCUS44596</name>
</gene>
<evidence type="ECO:0000313" key="2">
    <source>
        <dbReference type="Proteomes" id="UP001153269"/>
    </source>
</evidence>
<dbReference type="Proteomes" id="UP001153269">
    <property type="component" value="Unassembled WGS sequence"/>
</dbReference>
<keyword evidence="2" id="KW-1185">Reference proteome</keyword>
<protein>
    <submittedName>
        <fullName evidence="1">Uncharacterized protein</fullName>
    </submittedName>
</protein>
<dbReference type="AlphaFoldDB" id="A0A9N7VPH6"/>
<accession>A0A9N7VPH6</accession>
<proteinExistence type="predicted"/>